<dbReference type="STRING" id="1005048.CFU_3045"/>
<protein>
    <recommendedName>
        <fullName evidence="4">DUF349 domain-containing protein</fullName>
    </recommendedName>
</protein>
<reference evidence="3" key="6">
    <citation type="submission" date="2011-05" db="EMBL/GenBank/DDBJ databases">
        <title>Complete sequence of Collimonas fungivorans Ter331.</title>
        <authorList>
            <person name="Leveau J.H."/>
        </authorList>
    </citation>
    <scope>NUCLEOTIDE SEQUENCE [LARGE SCALE GENOMIC DNA]</scope>
    <source>
        <strain evidence="3">Ter331</strain>
    </source>
</reference>
<reference evidence="2 3" key="2">
    <citation type="journal article" date="2006" name="J. Microbiol. Methods">
        <title>Genomic flank-sequencing of plasposon insertion sites for rapid identification of functional genes.</title>
        <authorList>
            <person name="Leveau J.H."/>
            <person name="Gerards S."/>
            <person name="Fritsche K."/>
            <person name="Zondag G."/>
            <person name="van Veen J.A."/>
        </authorList>
    </citation>
    <scope>NUCLEOTIDE SEQUENCE [LARGE SCALE GENOMIC DNA]</scope>
    <source>
        <strain evidence="2 3">Ter331</strain>
    </source>
</reference>
<feature type="coiled-coil region" evidence="1">
    <location>
        <begin position="205"/>
        <end position="270"/>
    </location>
</feature>
<evidence type="ECO:0000256" key="1">
    <source>
        <dbReference type="SAM" id="Coils"/>
    </source>
</evidence>
<dbReference type="KEGG" id="cfu:CFU_3045"/>
<reference evidence="2 3" key="3">
    <citation type="journal article" date="2008" name="FEMS Microbiol. Ecol.">
        <title>Identification and characterization of genes underlying chitinolysis in Collimonas fungivorans Ter331.</title>
        <authorList>
            <person name="Fritsche K."/>
            <person name="de Boer W."/>
            <person name="Gerards S."/>
            <person name="van den Berg M."/>
            <person name="van Veen J.A."/>
            <person name="Leveau J.H."/>
        </authorList>
    </citation>
    <scope>NUCLEOTIDE SEQUENCE [LARGE SCALE GENOMIC DNA]</scope>
    <source>
        <strain evidence="2 3">Ter331</strain>
    </source>
</reference>
<evidence type="ECO:0008006" key="4">
    <source>
        <dbReference type="Google" id="ProtNLM"/>
    </source>
</evidence>
<dbReference type="EMBL" id="CP002745">
    <property type="protein sequence ID" value="AEK62870.1"/>
    <property type="molecule type" value="Genomic_DNA"/>
</dbReference>
<reference evidence="2 3" key="5">
    <citation type="journal article" date="2011" name="ISME J.">
        <title>Dual transcriptional profiling of a bacterial/fungal confrontation: Collimonas fungivorans versus Aspergillus niger.</title>
        <authorList>
            <person name="Mela F."/>
            <person name="Fritsche K."/>
            <person name="de Boer W."/>
            <person name="van Veen J.A."/>
            <person name="de Graaff L.H."/>
            <person name="van den Berg M."/>
            <person name="Leveau J.H."/>
        </authorList>
    </citation>
    <scope>NUCLEOTIDE SEQUENCE [LARGE SCALE GENOMIC DNA]</scope>
    <source>
        <strain evidence="2 3">Ter331</strain>
    </source>
</reference>
<dbReference type="InterPro" id="IPR007139">
    <property type="entry name" value="DUF349"/>
</dbReference>
<keyword evidence="1" id="KW-0175">Coiled coil</keyword>
<proteinExistence type="predicted"/>
<name>G0AA16_COLFT</name>
<sequence>MPPAVGDHPLLSDWRHMFGFLFKRAERNAPQPVIAPQAALRAETRQVSDQARQQELQQAQGLADEAAAVAFILQSAFADARLCAAQLVQSQAGLEQVLQACRNTDRRVAKLMQGRLDSTRQQQLTAGKAAASVAQAQRLQQEQQLMPNQVAELDRSWDAKDVPAELQQQFSQLRAMLADRLAAQADLQRSAIGALGSVRALHQQIKTAMAAEQHSQQQLDALESQMTACASHAEGQTLPRHLAAEFAQEAQALRKLLADLQQHQSALQARSDLLANWEAADEALTPDTLKAGWLALPKLPPALLDDSLEQRYQALLKQHAVVAPNKAQKTRAPVTEASERPHIDEALDGLEKALEDGALQVAMDFDKTLRAIDFKQHKPSAAQNSRLLQARAELARLQGWARWGGNVSREELTKAAQELQQKSLAPAELAKKIGSLRARWKSLDVSSGPAPKALWEGFDSACTSAYAPVAAHFQEQAEQRQANQGNARALIDEVLQYAQAALLTETAQDWKAIAQFCQQKQQAWKNLGPINRSEKKTLDSSFASAIQALQAPLAQQQAGEIARREQLITEAAQLPANQRDTADRVKELQQRWQEQAKALPLPRQDEQELWLRFRSACDAIFAQRKEAASSADAERRDNLRLREEQCAALEAALTQPEAELPKILQQAQQEWARGGQVPRAVQVQIEARYQAALGALQARLEQGRRQAALAQADALRDKLVLCQQIEAAITADEIPAEADWRGRWQLLPQLAPAFEKVVAARFERALQNASGYAATLESQRPLLQQELLRAEILAGIDSPPALSRERLQLQVEVLQASLKAGGAAKNIEQQLLHVCDLPAAMDEATLQRLLQLVAQVKPAADKAAGQKNTPASRGK</sequence>
<reference evidence="2 3" key="4">
    <citation type="journal article" date="2010" name="Environ. Microbiol.">
        <title>The bacterial genus Collimonas: mycophagy, weathering and other adaptive solutions to life in oligotrophic soil environments.</title>
        <authorList>
            <person name="Leveau J.H."/>
            <person name="Uroz S."/>
            <person name="de Boer W."/>
        </authorList>
    </citation>
    <scope>NUCLEOTIDE SEQUENCE [LARGE SCALE GENOMIC DNA]</scope>
    <source>
        <strain evidence="2 3">Ter331</strain>
    </source>
</reference>
<gene>
    <name evidence="2" type="ordered locus">CFU_3045</name>
</gene>
<organism evidence="2 3">
    <name type="scientific">Collimonas fungivorans (strain Ter331)</name>
    <dbReference type="NCBI Taxonomy" id="1005048"/>
    <lineage>
        <taxon>Bacteria</taxon>
        <taxon>Pseudomonadati</taxon>
        <taxon>Pseudomonadota</taxon>
        <taxon>Betaproteobacteria</taxon>
        <taxon>Burkholderiales</taxon>
        <taxon>Oxalobacteraceae</taxon>
        <taxon>Collimonas</taxon>
    </lineage>
</organism>
<evidence type="ECO:0000313" key="2">
    <source>
        <dbReference type="EMBL" id="AEK62870.1"/>
    </source>
</evidence>
<dbReference type="AlphaFoldDB" id="G0AA16"/>
<dbReference type="eggNOG" id="COG1196">
    <property type="taxonomic scope" value="Bacteria"/>
</dbReference>
<dbReference type="HOGENOM" id="CLU_330051_0_0_4"/>
<keyword evidence="3" id="KW-1185">Reference proteome</keyword>
<dbReference type="Proteomes" id="UP000008392">
    <property type="component" value="Chromosome"/>
</dbReference>
<evidence type="ECO:0000313" key="3">
    <source>
        <dbReference type="Proteomes" id="UP000008392"/>
    </source>
</evidence>
<accession>G0AA16</accession>
<reference evidence="2 3" key="1">
    <citation type="journal article" date="2004" name="Environ. Microbiol.">
        <title>Phylogeny-function analysis of (meta)genomic libraries: screening for expression of ribosomal RNA genes by large-insert library fluorescent in situ hybridization (LIL-FISH).</title>
        <authorList>
            <person name="Leveau J.H."/>
            <person name="Gerards S."/>
            <person name="de Boer W."/>
            <person name="van Veen J.A."/>
        </authorList>
    </citation>
    <scope>NUCLEOTIDE SEQUENCE [LARGE SCALE GENOMIC DNA]</scope>
    <source>
        <strain evidence="2 3">Ter331</strain>
    </source>
</reference>
<dbReference type="Pfam" id="PF03993">
    <property type="entry name" value="DUF349"/>
    <property type="match status" value="2"/>
</dbReference>